<accession>A0A6J5MT40</accession>
<sequence>MGTRVKKGKLKPEVKAQWVEALRSGKYKQGQKFLFDDGTQSYCCLGVNCLIQGQQLVAPYDKFDAPMGLPKLHDAMTWWEVKPLREDVDSPRVKYKGRWKRLTDLNDDVGLTFEQIADLIEAQL</sequence>
<evidence type="ECO:0000313" key="1">
    <source>
        <dbReference type="EMBL" id="CAB4150335.1"/>
    </source>
</evidence>
<organism evidence="1">
    <name type="scientific">uncultured Caudovirales phage</name>
    <dbReference type="NCBI Taxonomy" id="2100421"/>
    <lineage>
        <taxon>Viruses</taxon>
        <taxon>Duplodnaviria</taxon>
        <taxon>Heunggongvirae</taxon>
        <taxon>Uroviricota</taxon>
        <taxon>Caudoviricetes</taxon>
        <taxon>Peduoviridae</taxon>
        <taxon>Maltschvirus</taxon>
        <taxon>Maltschvirus maltsch</taxon>
    </lineage>
</organism>
<dbReference type="EMBL" id="LR796546">
    <property type="protein sequence ID" value="CAB4150335.1"/>
    <property type="molecule type" value="Genomic_DNA"/>
</dbReference>
<proteinExistence type="predicted"/>
<name>A0A6J5MT40_9CAUD</name>
<reference evidence="1" key="1">
    <citation type="submission" date="2020-04" db="EMBL/GenBank/DDBJ databases">
        <authorList>
            <person name="Chiriac C."/>
            <person name="Salcher M."/>
            <person name="Ghai R."/>
            <person name="Kavagutti S V."/>
        </authorList>
    </citation>
    <scope>NUCLEOTIDE SEQUENCE</scope>
</reference>
<protein>
    <submittedName>
        <fullName evidence="1">Uncharacterized protein</fullName>
    </submittedName>
</protein>
<gene>
    <name evidence="1" type="ORF">UFOVP568_15</name>
</gene>